<organism evidence="1 2">
    <name type="scientific">Trapa natans</name>
    <name type="common">Water chestnut</name>
    <dbReference type="NCBI Taxonomy" id="22666"/>
    <lineage>
        <taxon>Eukaryota</taxon>
        <taxon>Viridiplantae</taxon>
        <taxon>Streptophyta</taxon>
        <taxon>Embryophyta</taxon>
        <taxon>Tracheophyta</taxon>
        <taxon>Spermatophyta</taxon>
        <taxon>Magnoliopsida</taxon>
        <taxon>eudicotyledons</taxon>
        <taxon>Gunneridae</taxon>
        <taxon>Pentapetalae</taxon>
        <taxon>rosids</taxon>
        <taxon>malvids</taxon>
        <taxon>Myrtales</taxon>
        <taxon>Lythraceae</taxon>
        <taxon>Trapa</taxon>
    </lineage>
</organism>
<dbReference type="AlphaFoldDB" id="A0AAN7RE47"/>
<accession>A0AAN7RE47</accession>
<dbReference type="Proteomes" id="UP001346149">
    <property type="component" value="Unassembled WGS sequence"/>
</dbReference>
<gene>
    <name evidence="1" type="ORF">SAY86_025467</name>
</gene>
<protein>
    <submittedName>
        <fullName evidence="1">Uncharacterized protein</fullName>
    </submittedName>
</protein>
<proteinExistence type="predicted"/>
<evidence type="ECO:0000313" key="2">
    <source>
        <dbReference type="Proteomes" id="UP001346149"/>
    </source>
</evidence>
<name>A0AAN7RE47_TRANT</name>
<comment type="caution">
    <text evidence="1">The sequence shown here is derived from an EMBL/GenBank/DDBJ whole genome shotgun (WGS) entry which is preliminary data.</text>
</comment>
<keyword evidence="2" id="KW-1185">Reference proteome</keyword>
<evidence type="ECO:0000313" key="1">
    <source>
        <dbReference type="EMBL" id="KAK4800102.1"/>
    </source>
</evidence>
<dbReference type="EMBL" id="JAXQNO010000004">
    <property type="protein sequence ID" value="KAK4800102.1"/>
    <property type="molecule type" value="Genomic_DNA"/>
</dbReference>
<sequence>MPVYSDSWKYDDESFVSYLTATLQAQLQQPRSLAAREVMVFGFKANGFVFHSRGSSAIPANAKNGPIQQSVRCLQC</sequence>
<reference evidence="1 2" key="1">
    <citation type="journal article" date="2023" name="Hortic Res">
        <title>Pangenome of water caltrop reveals structural variations and asymmetric subgenome divergence after allopolyploidization.</title>
        <authorList>
            <person name="Zhang X."/>
            <person name="Chen Y."/>
            <person name="Wang L."/>
            <person name="Yuan Y."/>
            <person name="Fang M."/>
            <person name="Shi L."/>
            <person name="Lu R."/>
            <person name="Comes H.P."/>
            <person name="Ma Y."/>
            <person name="Chen Y."/>
            <person name="Huang G."/>
            <person name="Zhou Y."/>
            <person name="Zheng Z."/>
            <person name="Qiu Y."/>
        </authorList>
    </citation>
    <scope>NUCLEOTIDE SEQUENCE [LARGE SCALE GENOMIC DNA]</scope>
    <source>
        <strain evidence="1">F231</strain>
    </source>
</reference>